<gene>
    <name evidence="1" type="ORF">CSUB01_10434</name>
</gene>
<keyword evidence="2" id="KW-1185">Reference proteome</keyword>
<protein>
    <submittedName>
        <fullName evidence="1">Putative F-box domain-containing protein</fullName>
    </submittedName>
</protein>
<comment type="caution">
    <text evidence="1">The sequence shown here is derived from an EMBL/GenBank/DDBJ whole genome shotgun (WGS) entry which is preliminary data.</text>
</comment>
<dbReference type="InterPro" id="IPR032675">
    <property type="entry name" value="LRR_dom_sf"/>
</dbReference>
<proteinExistence type="predicted"/>
<evidence type="ECO:0000313" key="2">
    <source>
        <dbReference type="Proteomes" id="UP000027238"/>
    </source>
</evidence>
<reference evidence="2" key="1">
    <citation type="journal article" date="2014" name="Genome Announc.">
        <title>Draft genome sequence of Colletotrichum sublineola, a destructive pathogen of cultivated sorghum.</title>
        <authorList>
            <person name="Baroncelli R."/>
            <person name="Sanz-Martin J.M."/>
            <person name="Rech G.E."/>
            <person name="Sukno S.A."/>
            <person name="Thon M.R."/>
        </authorList>
    </citation>
    <scope>NUCLEOTIDE SEQUENCE [LARGE SCALE GENOMIC DNA]</scope>
    <source>
        <strain evidence="2">TX430BB</strain>
    </source>
</reference>
<dbReference type="Proteomes" id="UP000027238">
    <property type="component" value="Unassembled WGS sequence"/>
</dbReference>
<dbReference type="SUPFAM" id="SSF52047">
    <property type="entry name" value="RNI-like"/>
    <property type="match status" value="1"/>
</dbReference>
<sequence length="403" mass="44361">MVRSGNRSALKLPYALWEAAGAELALFVYLLPNLRYADLPRDLFADKGRYSTFRPIIESRCRDLRKMAYHGGAEASLSTLATNNTWRNLEALELVDLEVDPCVLRRALGELGKLRAMKVSDTASFSDALFTDVDDVPPFPCLAELVLRNTPAVTAGGLLEYLSRADTRNKLTILALLGTGVLTEFLPEVLLVAHNLHTLALEATVIKAVSGRPSSRRLASNSLKKLRFELTTTDDPVGSRSRILASHHAYLAASLQANDMPNLTSVHLLGEHLVHQLAISLPRLVPSPACAAGGHDPATNDGMVMPRTRTIPTNGAFRDPNPSYSISLPQRLAIYTRTEDIVDWPLNGSQFSMPIRDRLVSSYGLNRDVAGWGWDNNGALRKWIMVRDQQGMLRGLFQSGLKQ</sequence>
<dbReference type="HOGENOM" id="CLU_018589_1_0_1"/>
<name>A0A066XKX3_COLSU</name>
<dbReference type="eggNOG" id="ENOG502REK8">
    <property type="taxonomic scope" value="Eukaryota"/>
</dbReference>
<dbReference type="AlphaFoldDB" id="A0A066XKX3"/>
<organism evidence="1 2">
    <name type="scientific">Colletotrichum sublineola</name>
    <name type="common">Sorghum anthracnose fungus</name>
    <dbReference type="NCBI Taxonomy" id="1173701"/>
    <lineage>
        <taxon>Eukaryota</taxon>
        <taxon>Fungi</taxon>
        <taxon>Dikarya</taxon>
        <taxon>Ascomycota</taxon>
        <taxon>Pezizomycotina</taxon>
        <taxon>Sordariomycetes</taxon>
        <taxon>Hypocreomycetidae</taxon>
        <taxon>Glomerellales</taxon>
        <taxon>Glomerellaceae</taxon>
        <taxon>Colletotrichum</taxon>
        <taxon>Colletotrichum graminicola species complex</taxon>
    </lineage>
</organism>
<evidence type="ECO:0000313" key="1">
    <source>
        <dbReference type="EMBL" id="KDN68294.1"/>
    </source>
</evidence>
<accession>A0A066XKX3</accession>
<dbReference type="EMBL" id="JMSE01000684">
    <property type="protein sequence ID" value="KDN68294.1"/>
    <property type="molecule type" value="Genomic_DNA"/>
</dbReference>
<dbReference type="STRING" id="1173701.A0A066XKX3"/>
<dbReference type="Gene3D" id="3.80.10.10">
    <property type="entry name" value="Ribonuclease Inhibitor"/>
    <property type="match status" value="1"/>
</dbReference>
<dbReference type="OrthoDB" id="4847891at2759"/>